<organism evidence="1">
    <name type="scientific">Cronobacter turicensis</name>
    <dbReference type="NCBI Taxonomy" id="413502"/>
    <lineage>
        <taxon>Bacteria</taxon>
        <taxon>Pseudomonadati</taxon>
        <taxon>Pseudomonadota</taxon>
        <taxon>Gammaproteobacteria</taxon>
        <taxon>Enterobacterales</taxon>
        <taxon>Enterobacteriaceae</taxon>
        <taxon>Cronobacter</taxon>
    </lineage>
</organism>
<protein>
    <submittedName>
        <fullName evidence="1">Uncharacterized protein</fullName>
    </submittedName>
</protein>
<proteinExistence type="predicted"/>
<gene>
    <name evidence="1" type="ORF">BS411_17125</name>
</gene>
<dbReference type="EMBL" id="MSAG01000029">
    <property type="protein sequence ID" value="PUX19406.1"/>
    <property type="molecule type" value="Genomic_DNA"/>
</dbReference>
<evidence type="ECO:0000313" key="1">
    <source>
        <dbReference type="EMBL" id="PUX19406.1"/>
    </source>
</evidence>
<accession>A0A2T7B1W3</accession>
<sequence length="67" mass="7216">MLYQKGTLSEGFLGSARSAKAGDVLHSASVQTNRIRCALHGASEMKKDSVLNLEHGFCKRNKMAAPP</sequence>
<reference evidence="1" key="1">
    <citation type="submission" date="2016-12" db="EMBL/GenBank/DDBJ databases">
        <title>Analysis of the Molecular Diversity Among Cronobacter Species Isolated from Filth Flies Using a Pan Genomic DNA Microarray.</title>
        <authorList>
            <person name="Pava-Ripoll M."/>
            <person name="Tall B."/>
            <person name="Farber J."/>
            <person name="Fanning S."/>
            <person name="Lehner A."/>
            <person name="Stephan R."/>
            <person name="Pagotto F."/>
            <person name="Iverson C."/>
            <person name="Ziobro G."/>
            <person name="Miller A."/>
            <person name="Pearson R."/>
            <person name="Yan Q."/>
            <person name="Kim M."/>
            <person name="Jeong S."/>
            <person name="Park J."/>
            <person name="Jun S."/>
            <person name="Choi H."/>
            <person name="Chung T."/>
            <person name="Yoo Y."/>
            <person name="Park E."/>
            <person name="Hwang S."/>
            <person name="Lee B."/>
            <person name="Sathyamoorthy V."/>
            <person name="Carter L."/>
            <person name="Mammel M."/>
            <person name="Jackson S."/>
            <person name="Kothary M."/>
            <person name="Patel I."/>
            <person name="Grim C."/>
            <person name="Gopinath G."/>
            <person name="Gangiredla J."/>
            <person name="Chase H."/>
        </authorList>
    </citation>
    <scope>NUCLEOTIDE SEQUENCE [LARGE SCALE GENOMIC DNA]</scope>
    <source>
        <strain evidence="1">MOD1-Sh41s</strain>
    </source>
</reference>
<dbReference type="AlphaFoldDB" id="A0A2T7B1W3"/>
<comment type="caution">
    <text evidence="1">The sequence shown here is derived from an EMBL/GenBank/DDBJ whole genome shotgun (WGS) entry which is preliminary data.</text>
</comment>
<dbReference type="OrthoDB" id="9863846at2"/>
<name>A0A2T7B1W3_9ENTR</name>